<dbReference type="Proteomes" id="UP000281738">
    <property type="component" value="Unassembled WGS sequence"/>
</dbReference>
<dbReference type="RefSeq" id="WP_123390594.1">
    <property type="nucleotide sequence ID" value="NZ_RKHO01000001.1"/>
</dbReference>
<dbReference type="InterPro" id="IPR017517">
    <property type="entry name" value="Maleyloyr_isom"/>
</dbReference>
<dbReference type="EMBL" id="RKHO01000001">
    <property type="protein sequence ID" value="ROR91188.1"/>
    <property type="molecule type" value="Genomic_DNA"/>
</dbReference>
<gene>
    <name evidence="3" type="ORF">EDD33_2054</name>
</gene>
<dbReference type="InterPro" id="IPR034660">
    <property type="entry name" value="DinB/YfiT-like"/>
</dbReference>
<name>A0A3N2CUU2_9ACTN</name>
<dbReference type="Pfam" id="PF11716">
    <property type="entry name" value="MDMPI_N"/>
    <property type="match status" value="1"/>
</dbReference>
<evidence type="ECO:0000256" key="1">
    <source>
        <dbReference type="SAM" id="MobiDB-lite"/>
    </source>
</evidence>
<dbReference type="InterPro" id="IPR017520">
    <property type="entry name" value="CHP03086"/>
</dbReference>
<feature type="domain" description="Mycothiol-dependent maleylpyruvate isomerase metal-binding" evidence="2">
    <location>
        <begin position="12"/>
        <end position="128"/>
    </location>
</feature>
<dbReference type="InterPro" id="IPR024344">
    <property type="entry name" value="MDMPI_metal-binding"/>
</dbReference>
<sequence>MTTREHLHGLVASLQPVVQGVPTASLDAKTPCHDWDVRGLTSHLLGTTEAMRRVGAGEPLDRDDPWGTSGQELGEAWRDQLSDRLVAVADAWAQPEAWEGEALDGAMARKDVGDMAFLEVLLHGWDLARATGQELELDDAVAEQAQQLLDEHGESGRSLGAFGAEADAGEDPSALDRALAASGRDPAWGR</sequence>
<accession>A0A3N2CUU2</accession>
<dbReference type="GO" id="GO:0046872">
    <property type="term" value="F:metal ion binding"/>
    <property type="evidence" value="ECO:0007669"/>
    <property type="project" value="InterPro"/>
</dbReference>
<dbReference type="NCBIfam" id="TIGR03086">
    <property type="entry name" value="TIGR03086 family metal-binding protein"/>
    <property type="match status" value="1"/>
</dbReference>
<evidence type="ECO:0000313" key="4">
    <source>
        <dbReference type="Proteomes" id="UP000281738"/>
    </source>
</evidence>
<reference evidence="3 4" key="1">
    <citation type="submission" date="2018-11" db="EMBL/GenBank/DDBJ databases">
        <title>Sequencing the genomes of 1000 actinobacteria strains.</title>
        <authorList>
            <person name="Klenk H.-P."/>
        </authorList>
    </citation>
    <scope>NUCLEOTIDE SEQUENCE [LARGE SCALE GENOMIC DNA]</scope>
    <source>
        <strain evidence="3 4">DSM 12652</strain>
    </source>
</reference>
<dbReference type="NCBIfam" id="TIGR03083">
    <property type="entry name" value="maleylpyruvate isomerase family mycothiol-dependent enzyme"/>
    <property type="match status" value="1"/>
</dbReference>
<dbReference type="SUPFAM" id="SSF109854">
    <property type="entry name" value="DinB/YfiT-like putative metalloenzymes"/>
    <property type="match status" value="1"/>
</dbReference>
<dbReference type="AlphaFoldDB" id="A0A3N2CUU2"/>
<dbReference type="Gene3D" id="1.20.120.450">
    <property type="entry name" value="dinb family like domain"/>
    <property type="match status" value="1"/>
</dbReference>
<dbReference type="OrthoDB" id="5185819at2"/>
<proteinExistence type="predicted"/>
<feature type="region of interest" description="Disordered" evidence="1">
    <location>
        <begin position="151"/>
        <end position="190"/>
    </location>
</feature>
<evidence type="ECO:0000259" key="2">
    <source>
        <dbReference type="Pfam" id="PF11716"/>
    </source>
</evidence>
<protein>
    <submittedName>
        <fullName evidence="3">Uncharacterized protein (TIGR03086 family)</fullName>
    </submittedName>
</protein>
<evidence type="ECO:0000313" key="3">
    <source>
        <dbReference type="EMBL" id="ROR91188.1"/>
    </source>
</evidence>
<keyword evidence="4" id="KW-1185">Reference proteome</keyword>
<comment type="caution">
    <text evidence="3">The sequence shown here is derived from an EMBL/GenBank/DDBJ whole genome shotgun (WGS) entry which is preliminary data.</text>
</comment>
<organism evidence="3 4">
    <name type="scientific">Nocardioides aurantiacus</name>
    <dbReference type="NCBI Taxonomy" id="86796"/>
    <lineage>
        <taxon>Bacteria</taxon>
        <taxon>Bacillati</taxon>
        <taxon>Actinomycetota</taxon>
        <taxon>Actinomycetes</taxon>
        <taxon>Propionibacteriales</taxon>
        <taxon>Nocardioidaceae</taxon>
        <taxon>Nocardioides</taxon>
    </lineage>
</organism>